<dbReference type="EMBL" id="BAABDF010000007">
    <property type="protein sequence ID" value="GAA3876265.1"/>
    <property type="molecule type" value="Genomic_DNA"/>
</dbReference>
<protein>
    <submittedName>
        <fullName evidence="2">Uncharacterized protein</fullName>
    </submittedName>
</protein>
<organism evidence="2 3">
    <name type="scientific">Celeribacter arenosi</name>
    <dbReference type="NCBI Taxonomy" id="792649"/>
    <lineage>
        <taxon>Bacteria</taxon>
        <taxon>Pseudomonadati</taxon>
        <taxon>Pseudomonadota</taxon>
        <taxon>Alphaproteobacteria</taxon>
        <taxon>Rhodobacterales</taxon>
        <taxon>Roseobacteraceae</taxon>
        <taxon>Celeribacter</taxon>
    </lineage>
</organism>
<feature type="region of interest" description="Disordered" evidence="1">
    <location>
        <begin position="1"/>
        <end position="61"/>
    </location>
</feature>
<sequence>MRVNGDFWLTQGIAPRTPKCTAAKKTAAPGSPGGQSDREEVSPRQESPALDRINTGREWLN</sequence>
<proteinExistence type="predicted"/>
<dbReference type="Proteomes" id="UP001399917">
    <property type="component" value="Unassembled WGS sequence"/>
</dbReference>
<name>A0ABP7KFX8_9RHOB</name>
<feature type="compositionally biased region" description="Low complexity" evidence="1">
    <location>
        <begin position="14"/>
        <end position="29"/>
    </location>
</feature>
<keyword evidence="3" id="KW-1185">Reference proteome</keyword>
<gene>
    <name evidence="2" type="ORF">GCM10022404_27490</name>
</gene>
<evidence type="ECO:0000313" key="3">
    <source>
        <dbReference type="Proteomes" id="UP001399917"/>
    </source>
</evidence>
<evidence type="ECO:0000256" key="1">
    <source>
        <dbReference type="SAM" id="MobiDB-lite"/>
    </source>
</evidence>
<accession>A0ABP7KFX8</accession>
<reference evidence="3" key="1">
    <citation type="journal article" date="2019" name="Int. J. Syst. Evol. Microbiol.">
        <title>The Global Catalogue of Microorganisms (GCM) 10K type strain sequencing project: providing services to taxonomists for standard genome sequencing and annotation.</title>
        <authorList>
            <consortium name="The Broad Institute Genomics Platform"/>
            <consortium name="The Broad Institute Genome Sequencing Center for Infectious Disease"/>
            <person name="Wu L."/>
            <person name="Ma J."/>
        </authorList>
    </citation>
    <scope>NUCLEOTIDE SEQUENCE [LARGE SCALE GENOMIC DNA]</scope>
    <source>
        <strain evidence="3">JCM 17190</strain>
    </source>
</reference>
<evidence type="ECO:0000313" key="2">
    <source>
        <dbReference type="EMBL" id="GAA3876265.1"/>
    </source>
</evidence>
<comment type="caution">
    <text evidence="2">The sequence shown here is derived from an EMBL/GenBank/DDBJ whole genome shotgun (WGS) entry which is preliminary data.</text>
</comment>